<dbReference type="Proteomes" id="UP000481252">
    <property type="component" value="Unassembled WGS sequence"/>
</dbReference>
<evidence type="ECO:0000313" key="2">
    <source>
        <dbReference type="Proteomes" id="UP000481252"/>
    </source>
</evidence>
<comment type="caution">
    <text evidence="1">The sequence shown here is derived from an EMBL/GenBank/DDBJ whole genome shotgun (WGS) entry which is preliminary data.</text>
</comment>
<name>A0A7C9V5X0_9HYPH</name>
<gene>
    <name evidence="1" type="ORF">G6N74_06165</name>
</gene>
<reference evidence="1 2" key="1">
    <citation type="submission" date="2020-02" db="EMBL/GenBank/DDBJ databases">
        <title>Genome sequence of the type strain CGMCC 1.15528 of Mesorhizobium zhangyense.</title>
        <authorList>
            <person name="Gao J."/>
            <person name="Sun J."/>
        </authorList>
    </citation>
    <scope>NUCLEOTIDE SEQUENCE [LARGE SCALE GENOMIC DNA]</scope>
    <source>
        <strain evidence="1 2">CGMCC 1.15528</strain>
    </source>
</reference>
<dbReference type="AlphaFoldDB" id="A0A7C9V5X0"/>
<protein>
    <submittedName>
        <fullName evidence="1">Uncharacterized protein</fullName>
    </submittedName>
</protein>
<dbReference type="RefSeq" id="WP_162931644.1">
    <property type="nucleotide sequence ID" value="NZ_JAAKZG010000002.1"/>
</dbReference>
<organism evidence="1 2">
    <name type="scientific">Mesorhizobium zhangyense</name>
    <dbReference type="NCBI Taxonomy" id="1776730"/>
    <lineage>
        <taxon>Bacteria</taxon>
        <taxon>Pseudomonadati</taxon>
        <taxon>Pseudomonadota</taxon>
        <taxon>Alphaproteobacteria</taxon>
        <taxon>Hyphomicrobiales</taxon>
        <taxon>Phyllobacteriaceae</taxon>
        <taxon>Mesorhizobium</taxon>
    </lineage>
</organism>
<accession>A0A7C9V5X0</accession>
<proteinExistence type="predicted"/>
<evidence type="ECO:0000313" key="1">
    <source>
        <dbReference type="EMBL" id="NGN40643.1"/>
    </source>
</evidence>
<dbReference type="EMBL" id="JAAKZG010000002">
    <property type="protein sequence ID" value="NGN40643.1"/>
    <property type="molecule type" value="Genomic_DNA"/>
</dbReference>
<keyword evidence="2" id="KW-1185">Reference proteome</keyword>
<sequence length="54" mass="6174">MLARRFTIVCLLMTLFGMTFSILVAQANRSTRSWEQGMTRLCSNDPTCITSFRP</sequence>